<dbReference type="RefSeq" id="WP_209838303.1">
    <property type="nucleotide sequence ID" value="NZ_JAGGJP010000003.1"/>
</dbReference>
<dbReference type="Proteomes" id="UP001596056">
    <property type="component" value="Unassembled WGS sequence"/>
</dbReference>
<accession>A0ABW0SA01</accession>
<evidence type="ECO:0000256" key="2">
    <source>
        <dbReference type="SAM" id="MobiDB-lite"/>
    </source>
</evidence>
<proteinExistence type="predicted"/>
<evidence type="ECO:0000313" key="4">
    <source>
        <dbReference type="Proteomes" id="UP001596056"/>
    </source>
</evidence>
<evidence type="ECO:0000313" key="3">
    <source>
        <dbReference type="EMBL" id="MFC5565656.1"/>
    </source>
</evidence>
<feature type="region of interest" description="Disordered" evidence="2">
    <location>
        <begin position="1"/>
        <end position="33"/>
    </location>
</feature>
<reference evidence="4" key="1">
    <citation type="journal article" date="2019" name="Int. J. Syst. Evol. Microbiol.">
        <title>The Global Catalogue of Microorganisms (GCM) 10K type strain sequencing project: providing services to taxonomists for standard genome sequencing and annotation.</title>
        <authorList>
            <consortium name="The Broad Institute Genomics Platform"/>
            <consortium name="The Broad Institute Genome Sequencing Center for Infectious Disease"/>
            <person name="Wu L."/>
            <person name="Ma J."/>
        </authorList>
    </citation>
    <scope>NUCLEOTIDE SEQUENCE [LARGE SCALE GENOMIC DNA]</scope>
    <source>
        <strain evidence="4">KACC 11588</strain>
    </source>
</reference>
<evidence type="ECO:0000256" key="1">
    <source>
        <dbReference type="SAM" id="Coils"/>
    </source>
</evidence>
<comment type="caution">
    <text evidence="3">The sequence shown here is derived from an EMBL/GenBank/DDBJ whole genome shotgun (WGS) entry which is preliminary data.</text>
</comment>
<dbReference type="EMBL" id="JBHSNA010000003">
    <property type="protein sequence ID" value="MFC5565656.1"/>
    <property type="molecule type" value="Genomic_DNA"/>
</dbReference>
<feature type="coiled-coil region" evidence="1">
    <location>
        <begin position="46"/>
        <end position="87"/>
    </location>
</feature>
<gene>
    <name evidence="3" type="ORF">ACFPOC_04395</name>
</gene>
<keyword evidence="4" id="KW-1185">Reference proteome</keyword>
<sequence length="166" mass="17864">MGHRQATAAMTLDPIGFGEGAGPSTPSVEATPERDEARLHLLELTVAAREAEIAELARRAQAAEAAAVEARTRARALEAELAERYREIATLSRLHLAASAGAGASARSGADAERLVSAGPEAVRQALASREAELRQIKRQHDRLLASTSWRLTAPVRRVSDWLRSR</sequence>
<name>A0ABW0SA01_9RHOB</name>
<keyword evidence="1" id="KW-0175">Coiled coil</keyword>
<protein>
    <submittedName>
        <fullName evidence="3">Uncharacterized protein</fullName>
    </submittedName>
</protein>
<organism evidence="3 4">
    <name type="scientific">Rubellimicrobium aerolatum</name>
    <dbReference type="NCBI Taxonomy" id="490979"/>
    <lineage>
        <taxon>Bacteria</taxon>
        <taxon>Pseudomonadati</taxon>
        <taxon>Pseudomonadota</taxon>
        <taxon>Alphaproteobacteria</taxon>
        <taxon>Rhodobacterales</taxon>
        <taxon>Roseobacteraceae</taxon>
        <taxon>Rubellimicrobium</taxon>
    </lineage>
</organism>